<organism evidence="2 3">
    <name type="scientific">Strongylus vulgaris</name>
    <name type="common">Blood worm</name>
    <dbReference type="NCBI Taxonomy" id="40348"/>
    <lineage>
        <taxon>Eukaryota</taxon>
        <taxon>Metazoa</taxon>
        <taxon>Ecdysozoa</taxon>
        <taxon>Nematoda</taxon>
        <taxon>Chromadorea</taxon>
        <taxon>Rhabditida</taxon>
        <taxon>Rhabditina</taxon>
        <taxon>Rhabditomorpha</taxon>
        <taxon>Strongyloidea</taxon>
        <taxon>Strongylidae</taxon>
        <taxon>Strongylus</taxon>
    </lineage>
</organism>
<proteinExistence type="predicted"/>
<reference evidence="2 3" key="1">
    <citation type="submission" date="2018-11" db="EMBL/GenBank/DDBJ databases">
        <authorList>
            <consortium name="Pathogen Informatics"/>
        </authorList>
    </citation>
    <scope>NUCLEOTIDE SEQUENCE [LARGE SCALE GENOMIC DNA]</scope>
</reference>
<keyword evidence="3" id="KW-1185">Reference proteome</keyword>
<feature type="compositionally biased region" description="Polar residues" evidence="1">
    <location>
        <begin position="64"/>
        <end position="73"/>
    </location>
</feature>
<evidence type="ECO:0000256" key="1">
    <source>
        <dbReference type="SAM" id="MobiDB-lite"/>
    </source>
</evidence>
<gene>
    <name evidence="2" type="ORF">SVUK_LOCUS8176</name>
</gene>
<sequence>FRYAVIDIDCSTGDQLYDLLVDNGFNSFVFLNSLKDHPDFQRSSKKESAPKTPEKQQKQELGSGITNSQTQSGKDPPSPSLFKAAKEEGTDVVDTPDEMPFFEEVSAADLLGGSDERSKSPKSRSDALDMRESSGPSSPLEQVSFDKEVEPLCAVDRPDSDAELLDYIAIEQVNKPTSKMTPKGAFVKCLLCKNMIMVSR</sequence>
<feature type="compositionally biased region" description="Basic and acidic residues" evidence="1">
    <location>
        <begin position="39"/>
        <end position="58"/>
    </location>
</feature>
<protein>
    <submittedName>
        <fullName evidence="2">Uncharacterized protein</fullName>
    </submittedName>
</protein>
<dbReference type="EMBL" id="UYYB01029256">
    <property type="protein sequence ID" value="VDM73178.1"/>
    <property type="molecule type" value="Genomic_DNA"/>
</dbReference>
<evidence type="ECO:0000313" key="3">
    <source>
        <dbReference type="Proteomes" id="UP000270094"/>
    </source>
</evidence>
<accession>A0A3P7L1N6</accession>
<feature type="non-terminal residue" evidence="2">
    <location>
        <position position="1"/>
    </location>
</feature>
<feature type="region of interest" description="Disordered" evidence="1">
    <location>
        <begin position="39"/>
        <end position="146"/>
    </location>
</feature>
<evidence type="ECO:0000313" key="2">
    <source>
        <dbReference type="EMBL" id="VDM73178.1"/>
    </source>
</evidence>
<dbReference type="Proteomes" id="UP000270094">
    <property type="component" value="Unassembled WGS sequence"/>
</dbReference>
<dbReference type="AlphaFoldDB" id="A0A3P7L1N6"/>
<name>A0A3P7L1N6_STRVU</name>
<feature type="compositionally biased region" description="Basic and acidic residues" evidence="1">
    <location>
        <begin position="114"/>
        <end position="132"/>
    </location>
</feature>
<feature type="compositionally biased region" description="Acidic residues" evidence="1">
    <location>
        <begin position="90"/>
        <end position="101"/>
    </location>
</feature>